<reference evidence="1 2" key="1">
    <citation type="submission" date="2018-08" db="EMBL/GenBank/DDBJ databases">
        <title>Fibrisoma montanum sp. nov., isolated from Danxia mountain soil.</title>
        <authorList>
            <person name="Huang Y."/>
        </authorList>
    </citation>
    <scope>NUCLEOTIDE SEQUENCE [LARGE SCALE GENOMIC DNA]</scope>
    <source>
        <strain evidence="1 2">HYT19</strain>
    </source>
</reference>
<gene>
    <name evidence="1" type="ORF">DYU11_29240</name>
</gene>
<proteinExistence type="predicted"/>
<dbReference type="PANTHER" id="PTHR40455:SF1">
    <property type="entry name" value="ANTITOXIN HIGA"/>
    <property type="match status" value="1"/>
</dbReference>
<name>A0A418LYK6_9BACT</name>
<organism evidence="1 2">
    <name type="scientific">Fibrisoma montanum</name>
    <dbReference type="NCBI Taxonomy" id="2305895"/>
    <lineage>
        <taxon>Bacteria</taxon>
        <taxon>Pseudomonadati</taxon>
        <taxon>Bacteroidota</taxon>
        <taxon>Cytophagia</taxon>
        <taxon>Cytophagales</taxon>
        <taxon>Spirosomataceae</taxon>
        <taxon>Fibrisoma</taxon>
    </lineage>
</organism>
<accession>A0A418LYK6</accession>
<dbReference type="PANTHER" id="PTHR40455">
    <property type="entry name" value="ANTITOXIN HIGA"/>
    <property type="match status" value="1"/>
</dbReference>
<dbReference type="InterPro" id="IPR039060">
    <property type="entry name" value="Antitox_HigA"/>
</dbReference>
<dbReference type="RefSeq" id="WP_119671289.1">
    <property type="nucleotide sequence ID" value="NZ_QXED01000012.1"/>
</dbReference>
<keyword evidence="2" id="KW-1185">Reference proteome</keyword>
<evidence type="ECO:0000313" key="2">
    <source>
        <dbReference type="Proteomes" id="UP000283523"/>
    </source>
</evidence>
<dbReference type="OrthoDB" id="9796786at2"/>
<dbReference type="Proteomes" id="UP000283523">
    <property type="component" value="Unassembled WGS sequence"/>
</dbReference>
<dbReference type="InterPro" id="IPR010982">
    <property type="entry name" value="Lambda_DNA-bd_dom_sf"/>
</dbReference>
<evidence type="ECO:0000313" key="1">
    <source>
        <dbReference type="EMBL" id="RIV18322.1"/>
    </source>
</evidence>
<protein>
    <submittedName>
        <fullName evidence="1">Transcriptional regulator</fullName>
    </submittedName>
</protein>
<dbReference type="SUPFAM" id="SSF47413">
    <property type="entry name" value="lambda repressor-like DNA-binding domains"/>
    <property type="match status" value="1"/>
</dbReference>
<dbReference type="GO" id="GO:0006355">
    <property type="term" value="P:regulation of DNA-templated transcription"/>
    <property type="evidence" value="ECO:0007669"/>
    <property type="project" value="InterPro"/>
</dbReference>
<sequence length="117" mass="13294">MNIKPIKTEADYQEALSRIDALIDCPDDSEEADELDVLSILVENYESEHYPIAPPDPIDAIRFRMDQTGMSEKEIAAYLGGEQTAEAILSRRQPLTLEMIKRLYQQLHIPAESLLAY</sequence>
<comment type="caution">
    <text evidence="1">The sequence shown here is derived from an EMBL/GenBank/DDBJ whole genome shotgun (WGS) entry which is preliminary data.</text>
</comment>
<dbReference type="EMBL" id="QXED01000012">
    <property type="protein sequence ID" value="RIV18322.1"/>
    <property type="molecule type" value="Genomic_DNA"/>
</dbReference>
<dbReference type="AlphaFoldDB" id="A0A418LYK6"/>
<dbReference type="GO" id="GO:0001046">
    <property type="term" value="F:core promoter sequence-specific DNA binding"/>
    <property type="evidence" value="ECO:0007669"/>
    <property type="project" value="TreeGrafter"/>
</dbReference>